<dbReference type="PANTHER" id="PTHR12639:SF6">
    <property type="entry name" value="VITAMIN K-DEPENDENT GAMMA-CARBOXYLASE"/>
    <property type="match status" value="1"/>
</dbReference>
<accession>A0ABN7NXA9</accession>
<dbReference type="Proteomes" id="UP001153148">
    <property type="component" value="Unassembled WGS sequence"/>
</dbReference>
<dbReference type="InterPro" id="IPR053934">
    <property type="entry name" value="HTTM_dom"/>
</dbReference>
<proteinExistence type="predicted"/>
<protein>
    <submittedName>
        <fullName evidence="3">Uncharacterized protein</fullName>
    </submittedName>
</protein>
<dbReference type="PANTHER" id="PTHR12639">
    <property type="entry name" value="VITAMIN K-DEPENDENT GAMMA-CARBOXYLASE"/>
    <property type="match status" value="1"/>
</dbReference>
<organism evidence="3 4">
    <name type="scientific">Timema podura</name>
    <name type="common">Walking stick</name>
    <dbReference type="NCBI Taxonomy" id="61482"/>
    <lineage>
        <taxon>Eukaryota</taxon>
        <taxon>Metazoa</taxon>
        <taxon>Ecdysozoa</taxon>
        <taxon>Arthropoda</taxon>
        <taxon>Hexapoda</taxon>
        <taxon>Insecta</taxon>
        <taxon>Pterygota</taxon>
        <taxon>Neoptera</taxon>
        <taxon>Polyneoptera</taxon>
        <taxon>Phasmatodea</taxon>
        <taxon>Timematodea</taxon>
        <taxon>Timematoidea</taxon>
        <taxon>Timematidae</taxon>
        <taxon>Timema</taxon>
    </lineage>
</organism>
<sequence>MVLDVVEERGLANADIKWGNPNECRFPLFDVLKPLPLDWMCIIHLIMWAGAALLRPETRLDLPLSTDRSQVMYGPNWKTNLSLFPPSLFTKLSPASMFPYVCLAMQPIFCHVDWPRHFIALFHFKRQVKTFPLDAIQENELCIYSERHHLKSIDSKIGLFLNNSLILKSLWYDSTQHHHRPLPSPICLSISSDRLPESCYSQPVAILGSSSPTRKRLVTNLNWRHHLTAILLLCYGSMQCFLPYSHFITKGYNNWTKGLYGYSWDMMVHSWDTILVVVKVVDNDTGKEHFIDPDAWVQTNRWSKHADMIVQYAHCIKHNLLTQGDH</sequence>
<dbReference type="Pfam" id="PF05090">
    <property type="entry name" value="HTTM"/>
    <property type="match status" value="1"/>
</dbReference>
<gene>
    <name evidence="3" type="ORF">TPAB3V08_LOCUS7336</name>
</gene>
<feature type="domain" description="Vitamin K-dependent gamma-carboxylase lumenal" evidence="2">
    <location>
        <begin position="225"/>
        <end position="324"/>
    </location>
</feature>
<dbReference type="InterPro" id="IPR007782">
    <property type="entry name" value="VKG_COase"/>
</dbReference>
<feature type="domain" description="HTTM" evidence="1">
    <location>
        <begin position="1"/>
        <end position="53"/>
    </location>
</feature>
<name>A0ABN7NXA9_TIMPD</name>
<keyword evidence="4" id="KW-1185">Reference proteome</keyword>
<dbReference type="InterPro" id="IPR053935">
    <property type="entry name" value="VKGC_lumenal_dom"/>
</dbReference>
<evidence type="ECO:0000259" key="1">
    <source>
        <dbReference type="Pfam" id="PF05090"/>
    </source>
</evidence>
<dbReference type="Pfam" id="PF22777">
    <property type="entry name" value="VKGC_lumenal_dom"/>
    <property type="match status" value="1"/>
</dbReference>
<reference evidence="3" key="1">
    <citation type="submission" date="2021-03" db="EMBL/GenBank/DDBJ databases">
        <authorList>
            <person name="Tran Van P."/>
        </authorList>
    </citation>
    <scope>NUCLEOTIDE SEQUENCE</scope>
</reference>
<feature type="non-terminal residue" evidence="3">
    <location>
        <position position="326"/>
    </location>
</feature>
<dbReference type="EMBL" id="CAJPIN010012264">
    <property type="protein sequence ID" value="CAG2060379.1"/>
    <property type="molecule type" value="Genomic_DNA"/>
</dbReference>
<evidence type="ECO:0000313" key="4">
    <source>
        <dbReference type="Proteomes" id="UP001153148"/>
    </source>
</evidence>
<evidence type="ECO:0000259" key="2">
    <source>
        <dbReference type="Pfam" id="PF22777"/>
    </source>
</evidence>
<comment type="caution">
    <text evidence="3">The sequence shown here is derived from an EMBL/GenBank/DDBJ whole genome shotgun (WGS) entry which is preliminary data.</text>
</comment>
<evidence type="ECO:0000313" key="3">
    <source>
        <dbReference type="EMBL" id="CAG2060379.1"/>
    </source>
</evidence>